<dbReference type="GO" id="GO:0016853">
    <property type="term" value="F:isomerase activity"/>
    <property type="evidence" value="ECO:0007669"/>
    <property type="project" value="UniProtKB-KW"/>
</dbReference>
<sequence>MTENHPPFPVPEDVRRPVPGGGGSGAASVRLGICSVTFRRLPAAEVARRAAGAGLEVIEWGADVHAPPGEPEVLRAVRDATELHGLVSCSYGSYFRCLPDELPGFAEVARAAVALRAPRVRVWAGTSGSADVTEEERSRITAGLREAALIARDHGLDIAPEFHAGTLTDSTASTVRLLEEAGVDGAGAYWQPPQDAPDEEALAGLDVLADRVGAVHVFSWWPGNQRLPLAARDGLWDRVFRLLGDRPAPRDALLEFVPGDDPAVLEREAATLRRLAFPGPGGVRSPLA</sequence>
<evidence type="ECO:0000313" key="4">
    <source>
        <dbReference type="Proteomes" id="UP001431926"/>
    </source>
</evidence>
<dbReference type="Gene3D" id="3.20.20.150">
    <property type="entry name" value="Divalent-metal-dependent TIM barrel enzymes"/>
    <property type="match status" value="1"/>
</dbReference>
<keyword evidence="3" id="KW-0413">Isomerase</keyword>
<dbReference type="InterPro" id="IPR050312">
    <property type="entry name" value="IolE/XylAMocC-like"/>
</dbReference>
<dbReference type="PANTHER" id="PTHR12110:SF41">
    <property type="entry name" value="INOSOSE DEHYDRATASE"/>
    <property type="match status" value="1"/>
</dbReference>
<organism evidence="3 4">
    <name type="scientific">Streptomyces anulatus</name>
    <name type="common">Streptomyces chrysomallus</name>
    <dbReference type="NCBI Taxonomy" id="1892"/>
    <lineage>
        <taxon>Bacteria</taxon>
        <taxon>Bacillati</taxon>
        <taxon>Actinomycetota</taxon>
        <taxon>Actinomycetes</taxon>
        <taxon>Kitasatosporales</taxon>
        <taxon>Streptomycetaceae</taxon>
        <taxon>Streptomyces</taxon>
    </lineage>
</organism>
<reference evidence="3" key="1">
    <citation type="submission" date="2022-10" db="EMBL/GenBank/DDBJ databases">
        <title>The complete genomes of actinobacterial strains from the NBC collection.</title>
        <authorList>
            <person name="Joergensen T.S."/>
            <person name="Alvarez Arevalo M."/>
            <person name="Sterndorff E.B."/>
            <person name="Faurdal D."/>
            <person name="Vuksanovic O."/>
            <person name="Mourched A.-S."/>
            <person name="Charusanti P."/>
            <person name="Shaw S."/>
            <person name="Blin K."/>
            <person name="Weber T."/>
        </authorList>
    </citation>
    <scope>NUCLEOTIDE SEQUENCE</scope>
    <source>
        <strain evidence="3">NBC_01436</strain>
    </source>
</reference>
<feature type="compositionally biased region" description="Pro residues" evidence="1">
    <location>
        <begin position="1"/>
        <end position="10"/>
    </location>
</feature>
<evidence type="ECO:0000259" key="2">
    <source>
        <dbReference type="Pfam" id="PF01261"/>
    </source>
</evidence>
<accession>A0ABZ1ZQR1</accession>
<feature type="domain" description="Xylose isomerase-like TIM barrel" evidence="2">
    <location>
        <begin position="48"/>
        <end position="248"/>
    </location>
</feature>
<evidence type="ECO:0000256" key="1">
    <source>
        <dbReference type="SAM" id="MobiDB-lite"/>
    </source>
</evidence>
<dbReference type="PANTHER" id="PTHR12110">
    <property type="entry name" value="HYDROXYPYRUVATE ISOMERASE"/>
    <property type="match status" value="1"/>
</dbReference>
<name>A0ABZ1ZQR1_STRAQ</name>
<dbReference type="InterPro" id="IPR036237">
    <property type="entry name" value="Xyl_isomerase-like_sf"/>
</dbReference>
<dbReference type="Pfam" id="PF01261">
    <property type="entry name" value="AP_endonuc_2"/>
    <property type="match status" value="1"/>
</dbReference>
<dbReference type="RefSeq" id="WP_329358883.1">
    <property type="nucleotide sequence ID" value="NZ_CP109490.1"/>
</dbReference>
<proteinExistence type="predicted"/>
<dbReference type="EMBL" id="CP109491">
    <property type="protein sequence ID" value="WUX41094.1"/>
    <property type="molecule type" value="Genomic_DNA"/>
</dbReference>
<keyword evidence="4" id="KW-1185">Reference proteome</keyword>
<evidence type="ECO:0000313" key="3">
    <source>
        <dbReference type="EMBL" id="WUX41094.1"/>
    </source>
</evidence>
<dbReference type="InterPro" id="IPR013022">
    <property type="entry name" value="Xyl_isomerase-like_TIM-brl"/>
</dbReference>
<gene>
    <name evidence="3" type="ORF">OG367_34860</name>
</gene>
<dbReference type="Proteomes" id="UP001431926">
    <property type="component" value="Chromosome"/>
</dbReference>
<protein>
    <submittedName>
        <fullName evidence="3">Sugar phosphate isomerase/epimerase</fullName>
    </submittedName>
</protein>
<feature type="region of interest" description="Disordered" evidence="1">
    <location>
        <begin position="1"/>
        <end position="23"/>
    </location>
</feature>
<dbReference type="SUPFAM" id="SSF51658">
    <property type="entry name" value="Xylose isomerase-like"/>
    <property type="match status" value="1"/>
</dbReference>